<reference evidence="2 3" key="1">
    <citation type="submission" date="2016-07" db="EMBL/GenBank/DDBJ databases">
        <authorList>
            <consortium name="Pathogen Informatics"/>
        </authorList>
    </citation>
    <scope>NUCLEOTIDE SEQUENCE [LARGE SCALE GENOMIC DNA]</scope>
</reference>
<feature type="compositionally biased region" description="Basic and acidic residues" evidence="1">
    <location>
        <begin position="229"/>
        <end position="240"/>
    </location>
</feature>
<dbReference type="VEuPathDB" id="PlasmoDB:PVW1_000028800"/>
<dbReference type="EMBL" id="FLYI01000233">
    <property type="protein sequence ID" value="SCA60510.1"/>
    <property type="molecule type" value="Genomic_DNA"/>
</dbReference>
<evidence type="ECO:0000313" key="2">
    <source>
        <dbReference type="EMBL" id="SCA60510.1"/>
    </source>
</evidence>
<proteinExistence type="predicted"/>
<feature type="region of interest" description="Disordered" evidence="1">
    <location>
        <begin position="229"/>
        <end position="250"/>
    </location>
</feature>
<accession>A0A1G4E598</accession>
<dbReference type="Pfam" id="PF05795">
    <property type="entry name" value="Plasmodium_Vir"/>
    <property type="match status" value="2"/>
</dbReference>
<dbReference type="VEuPathDB" id="PlasmoDB:PVX_009090"/>
<protein>
    <submittedName>
        <fullName evidence="2">Vir protein, putative</fullName>
    </submittedName>
</protein>
<dbReference type="AlphaFoldDB" id="A0A1G4E598"/>
<dbReference type="Proteomes" id="UP000305196">
    <property type="component" value="Unassembled WGS sequence"/>
</dbReference>
<dbReference type="InterPro" id="IPR008780">
    <property type="entry name" value="Plasmodium_Vir"/>
</dbReference>
<evidence type="ECO:0000313" key="3">
    <source>
        <dbReference type="Proteomes" id="UP000305196"/>
    </source>
</evidence>
<organism evidence="2 3">
    <name type="scientific">Plasmodium vivax</name>
    <name type="common">malaria parasite P. vivax</name>
    <dbReference type="NCBI Taxonomy" id="5855"/>
    <lineage>
        <taxon>Eukaryota</taxon>
        <taxon>Sar</taxon>
        <taxon>Alveolata</taxon>
        <taxon>Apicomplexa</taxon>
        <taxon>Aconoidasida</taxon>
        <taxon>Haemosporida</taxon>
        <taxon>Plasmodiidae</taxon>
        <taxon>Plasmodium</taxon>
        <taxon>Plasmodium (Plasmodium)</taxon>
    </lineage>
</organism>
<sequence>MGRILCKKNAVSFRGELNSERFYDSLNGIQKFSEYIEHCNSLDSLHRGSQVKKKCAKLLKYLKTDYANSNTAGASYNVCILLNYWIYDELAKIYYFDNKSYIGLAFEKLTSIWNSFIKNKLDKNKDNICSPISSIVNNENWKQIKELYDYYVDFDYLKKMADISENCKEYYIYIKSKSHIYKYFKDRCPPSEKNKCTEFHNIFIKYDPDTVLPSLLCHGKMEVEKAAARKNGDEGEKEEFTVTGRPSGFQGRDHHSGVLPFLSDRSKSTNTIGNVLLCVVVTSMASGAIYKFTPLGNMLRNGFGRNNHNMRNFNGGDNGLFDYVSESFNPYSGEEHYIGYQPA</sequence>
<gene>
    <name evidence="2" type="ORF">PVC01_000076400</name>
</gene>
<evidence type="ECO:0000256" key="1">
    <source>
        <dbReference type="SAM" id="MobiDB-lite"/>
    </source>
</evidence>
<name>A0A1G4E598_PLAVI</name>